<proteinExistence type="predicted"/>
<dbReference type="RefSeq" id="WP_006193350.1">
    <property type="nucleotide sequence ID" value="NC_015437.1"/>
</dbReference>
<evidence type="ECO:0000313" key="1">
    <source>
        <dbReference type="EMBL" id="EEX76698.1"/>
    </source>
</evidence>
<accession>C9LX22</accession>
<name>C9LX22_SELS3</name>
<organism evidence="1 2">
    <name type="scientific">Selenomonas sputigena (strain ATCC 35185 / DSM 20758 / CCUG 44933 / VPI D19B-28)</name>
    <dbReference type="NCBI Taxonomy" id="546271"/>
    <lineage>
        <taxon>Bacteria</taxon>
        <taxon>Bacillati</taxon>
        <taxon>Bacillota</taxon>
        <taxon>Negativicutes</taxon>
        <taxon>Selenomonadales</taxon>
        <taxon>Selenomonadaceae</taxon>
        <taxon>Selenomonas</taxon>
    </lineage>
</organism>
<dbReference type="EMBL" id="ACKP02000046">
    <property type="protein sequence ID" value="EEX76698.1"/>
    <property type="molecule type" value="Genomic_DNA"/>
</dbReference>
<comment type="caution">
    <text evidence="1">The sequence shown here is derived from an EMBL/GenBank/DDBJ whole genome shotgun (WGS) entry which is preliminary data.</text>
</comment>
<dbReference type="Proteomes" id="UP000003505">
    <property type="component" value="Unassembled WGS sequence"/>
</dbReference>
<gene>
    <name evidence="1" type="ORF">SELSPUOL_02028</name>
</gene>
<evidence type="ECO:0000313" key="2">
    <source>
        <dbReference type="Proteomes" id="UP000003505"/>
    </source>
</evidence>
<protein>
    <submittedName>
        <fullName evidence="1">Uncharacterized protein</fullName>
    </submittedName>
</protein>
<dbReference type="AlphaFoldDB" id="C9LX22"/>
<sequence>MRRENIDEVAVEKVEFQYRKRYEVTCDDEVQILIDEGVAVSIPQAV</sequence>
<reference evidence="1 2" key="1">
    <citation type="submission" date="2009-09" db="EMBL/GenBank/DDBJ databases">
        <authorList>
            <person name="Weinstock G."/>
            <person name="Sodergren E."/>
            <person name="Clifton S."/>
            <person name="Fulton L."/>
            <person name="Fulton B."/>
            <person name="Courtney L."/>
            <person name="Fronick C."/>
            <person name="Harrison M."/>
            <person name="Strong C."/>
            <person name="Farmer C."/>
            <person name="Delahaunty K."/>
            <person name="Markovic C."/>
            <person name="Hall O."/>
            <person name="Minx P."/>
            <person name="Tomlinson C."/>
            <person name="Mitreva M."/>
            <person name="Nelson J."/>
            <person name="Hou S."/>
            <person name="Wollam A."/>
            <person name="Pepin K.H."/>
            <person name="Johnson M."/>
            <person name="Bhonagiri V."/>
            <person name="Nash W.E."/>
            <person name="Warren W."/>
            <person name="Chinwalla A."/>
            <person name="Mardis E.R."/>
            <person name="Wilson R.K."/>
        </authorList>
    </citation>
    <scope>NUCLEOTIDE SEQUENCE [LARGE SCALE GENOMIC DNA]</scope>
    <source>
        <strain evidence="2">ATCC 35185 / DSM 20758 / VPI D19B-28</strain>
    </source>
</reference>